<dbReference type="GO" id="GO:0000160">
    <property type="term" value="P:phosphorelay signal transduction system"/>
    <property type="evidence" value="ECO:0007669"/>
    <property type="project" value="UniProtKB-KW"/>
</dbReference>
<dbReference type="SUPFAM" id="SSF47226">
    <property type="entry name" value="Histidine-containing phosphotransfer domain, HPT domain"/>
    <property type="match status" value="1"/>
</dbReference>
<accession>A0A6I6MTE7</accession>
<dbReference type="Pfam" id="PF01627">
    <property type="entry name" value="Hpt"/>
    <property type="match status" value="1"/>
</dbReference>
<dbReference type="InterPro" id="IPR036641">
    <property type="entry name" value="HPT_dom_sf"/>
</dbReference>
<reference evidence="5" key="1">
    <citation type="submission" date="2019-12" db="EMBL/GenBank/DDBJ databases">
        <title>Complete genome of Terracaulis silvestris 0127_4.</title>
        <authorList>
            <person name="Vieira S."/>
            <person name="Riedel T."/>
            <person name="Sproer C."/>
            <person name="Pascual J."/>
            <person name="Boedeker C."/>
            <person name="Overmann J."/>
        </authorList>
    </citation>
    <scope>NUCLEOTIDE SEQUENCE [LARGE SCALE GENOMIC DNA]</scope>
    <source>
        <strain evidence="5">0127_4</strain>
    </source>
</reference>
<dbReference type="InterPro" id="IPR008207">
    <property type="entry name" value="Sig_transdc_His_kin_Hpt_dom"/>
</dbReference>
<evidence type="ECO:0000256" key="1">
    <source>
        <dbReference type="ARBA" id="ARBA00023012"/>
    </source>
</evidence>
<feature type="modified residue" description="Phosphohistidine" evidence="2">
    <location>
        <position position="81"/>
    </location>
</feature>
<dbReference type="EMBL" id="CP047045">
    <property type="protein sequence ID" value="QGZ94982.1"/>
    <property type="molecule type" value="Genomic_DNA"/>
</dbReference>
<dbReference type="PROSITE" id="PS50894">
    <property type="entry name" value="HPT"/>
    <property type="match status" value="1"/>
</dbReference>
<keyword evidence="2" id="KW-0597">Phosphoprotein</keyword>
<keyword evidence="1" id="KW-0902">Two-component regulatory system</keyword>
<evidence type="ECO:0000313" key="4">
    <source>
        <dbReference type="EMBL" id="QGZ94982.1"/>
    </source>
</evidence>
<sequence>MSKPKVEFIDPREAAPRAVQLDKPVFDAKAISRADETLKAMSGSFAEWLDGDIAKLQAARMAGEAAQWSDHSLHVVFAAAHDLKGMGATYGFPLVTQLAASLCRLTETEAGKDAARANPSLVTAHVDALRAAARDQITSTAHPIGRALVQALEAHVDMLGVAPE</sequence>
<feature type="domain" description="HPt" evidence="3">
    <location>
        <begin position="34"/>
        <end position="144"/>
    </location>
</feature>
<dbReference type="Gene3D" id="1.20.120.160">
    <property type="entry name" value="HPT domain"/>
    <property type="match status" value="1"/>
</dbReference>
<evidence type="ECO:0000259" key="3">
    <source>
        <dbReference type="PROSITE" id="PS50894"/>
    </source>
</evidence>
<dbReference type="AlphaFoldDB" id="A0A6I6MTE7"/>
<dbReference type="RefSeq" id="WP_158765877.1">
    <property type="nucleotide sequence ID" value="NZ_CP047045.1"/>
</dbReference>
<organism evidence="4 5">
    <name type="scientific">Terricaulis silvestris</name>
    <dbReference type="NCBI Taxonomy" id="2686094"/>
    <lineage>
        <taxon>Bacteria</taxon>
        <taxon>Pseudomonadati</taxon>
        <taxon>Pseudomonadota</taxon>
        <taxon>Alphaproteobacteria</taxon>
        <taxon>Caulobacterales</taxon>
        <taxon>Caulobacteraceae</taxon>
        <taxon>Terricaulis</taxon>
    </lineage>
</organism>
<gene>
    <name evidence="4" type="ORF">DSM104635_01818</name>
</gene>
<dbReference type="GO" id="GO:0004672">
    <property type="term" value="F:protein kinase activity"/>
    <property type="evidence" value="ECO:0007669"/>
    <property type="project" value="UniProtKB-ARBA"/>
</dbReference>
<proteinExistence type="predicted"/>
<dbReference type="Proteomes" id="UP000431269">
    <property type="component" value="Chromosome"/>
</dbReference>
<dbReference type="KEGG" id="tsv:DSM104635_01818"/>
<protein>
    <submittedName>
        <fullName evidence="4">Hpt domain protein</fullName>
    </submittedName>
</protein>
<keyword evidence="5" id="KW-1185">Reference proteome</keyword>
<evidence type="ECO:0000313" key="5">
    <source>
        <dbReference type="Proteomes" id="UP000431269"/>
    </source>
</evidence>
<name>A0A6I6MTE7_9CAUL</name>
<evidence type="ECO:0000256" key="2">
    <source>
        <dbReference type="PROSITE-ProRule" id="PRU00110"/>
    </source>
</evidence>